<dbReference type="AlphaFoldDB" id="A0A919XMD3"/>
<accession>A0A919XMD3</accession>
<proteinExistence type="predicted"/>
<evidence type="ECO:0000313" key="2">
    <source>
        <dbReference type="Proteomes" id="UP000681162"/>
    </source>
</evidence>
<dbReference type="EMBL" id="BORR01000002">
    <property type="protein sequence ID" value="GIO35672.1"/>
    <property type="molecule type" value="Genomic_DNA"/>
</dbReference>
<evidence type="ECO:0000313" key="1">
    <source>
        <dbReference type="EMBL" id="GIO35672.1"/>
    </source>
</evidence>
<protein>
    <submittedName>
        <fullName evidence="1">Uncharacterized protein</fullName>
    </submittedName>
</protein>
<dbReference type="Proteomes" id="UP000681162">
    <property type="component" value="Unassembled WGS sequence"/>
</dbReference>
<name>A0A919XMD3_9BACL</name>
<reference evidence="1 2" key="1">
    <citation type="submission" date="2021-03" db="EMBL/GenBank/DDBJ databases">
        <title>Antimicrobial resistance genes in bacteria isolated from Japanese honey, and their potential for conferring macrolide and lincosamide resistance in the American foulbrood pathogen Paenibacillus larvae.</title>
        <authorList>
            <person name="Okamoto M."/>
            <person name="Kumagai M."/>
            <person name="Kanamori H."/>
            <person name="Takamatsu D."/>
        </authorList>
    </citation>
    <scope>NUCLEOTIDE SEQUENCE [LARGE SCALE GENOMIC DNA]</scope>
    <source>
        <strain evidence="1 2">J41TS12</strain>
    </source>
</reference>
<comment type="caution">
    <text evidence="1">The sequence shown here is derived from an EMBL/GenBank/DDBJ whole genome shotgun (WGS) entry which is preliminary data.</text>
</comment>
<organism evidence="1 2">
    <name type="scientific">Paenibacillus antibioticophila</name>
    <dbReference type="NCBI Taxonomy" id="1274374"/>
    <lineage>
        <taxon>Bacteria</taxon>
        <taxon>Bacillati</taxon>
        <taxon>Bacillota</taxon>
        <taxon>Bacilli</taxon>
        <taxon>Bacillales</taxon>
        <taxon>Paenibacillaceae</taxon>
        <taxon>Paenibacillus</taxon>
    </lineage>
</organism>
<sequence>MSNYARKDVLPPDRNWYDFNPMLKVRRLLRAVGEYEWVWFLRRRSKARTARNRNRKALML</sequence>
<gene>
    <name evidence="1" type="ORF">J41TS12_05330</name>
</gene>
<keyword evidence="2" id="KW-1185">Reference proteome</keyword>